<evidence type="ECO:0000256" key="4">
    <source>
        <dbReference type="ARBA" id="ARBA00023284"/>
    </source>
</evidence>
<keyword evidence="6" id="KW-0812">Transmembrane</keyword>
<dbReference type="EMBL" id="PDOB01000025">
    <property type="protein sequence ID" value="PIL39015.1"/>
    <property type="molecule type" value="Genomic_DNA"/>
</dbReference>
<dbReference type="PANTHER" id="PTHR42852">
    <property type="entry name" value="THIOL:DISULFIDE INTERCHANGE PROTEIN DSBE"/>
    <property type="match status" value="1"/>
</dbReference>
<accession>A0A2G8SYY8</accession>
<organism evidence="8 9">
    <name type="scientific">Massilia psychrophila</name>
    <dbReference type="NCBI Taxonomy" id="1603353"/>
    <lineage>
        <taxon>Bacteria</taxon>
        <taxon>Pseudomonadati</taxon>
        <taxon>Pseudomonadota</taxon>
        <taxon>Betaproteobacteria</taxon>
        <taxon>Burkholderiales</taxon>
        <taxon>Oxalobacteraceae</taxon>
        <taxon>Telluria group</taxon>
        <taxon>Massilia</taxon>
    </lineage>
</organism>
<protein>
    <recommendedName>
        <fullName evidence="7">Thioredoxin domain-containing protein</fullName>
    </recommendedName>
</protein>
<name>A0A2G8SYY8_9BURK</name>
<evidence type="ECO:0000256" key="6">
    <source>
        <dbReference type="SAM" id="Phobius"/>
    </source>
</evidence>
<evidence type="ECO:0000256" key="5">
    <source>
        <dbReference type="SAM" id="MobiDB-lite"/>
    </source>
</evidence>
<dbReference type="PROSITE" id="PS00194">
    <property type="entry name" value="THIOREDOXIN_1"/>
    <property type="match status" value="1"/>
</dbReference>
<feature type="domain" description="Thioredoxin" evidence="7">
    <location>
        <begin position="131"/>
        <end position="268"/>
    </location>
</feature>
<dbReference type="Gene3D" id="3.40.30.10">
    <property type="entry name" value="Glutaredoxin"/>
    <property type="match status" value="1"/>
</dbReference>
<dbReference type="GO" id="GO:0005886">
    <property type="term" value="C:plasma membrane"/>
    <property type="evidence" value="ECO:0007669"/>
    <property type="project" value="InterPro"/>
</dbReference>
<dbReference type="InterPro" id="IPR001640">
    <property type="entry name" value="Lgt"/>
</dbReference>
<dbReference type="SUPFAM" id="SSF52833">
    <property type="entry name" value="Thioredoxin-like"/>
    <property type="match status" value="1"/>
</dbReference>
<feature type="transmembrane region" description="Helical" evidence="6">
    <location>
        <begin position="108"/>
        <end position="128"/>
    </location>
</feature>
<dbReference type="InterPro" id="IPR050553">
    <property type="entry name" value="Thioredoxin_ResA/DsbE_sf"/>
</dbReference>
<evidence type="ECO:0000256" key="3">
    <source>
        <dbReference type="ARBA" id="ARBA00023157"/>
    </source>
</evidence>
<dbReference type="InterPro" id="IPR036249">
    <property type="entry name" value="Thioredoxin-like_sf"/>
</dbReference>
<gene>
    <name evidence="8" type="ORF">CR103_15185</name>
</gene>
<keyword evidence="9" id="KW-1185">Reference proteome</keyword>
<proteinExistence type="predicted"/>
<sequence length="290" mass="31205">MDAINIGPMSFSIDMLATFAAILLGTAAANRVARASGVRVESTLWIVIACALVAARAAYVLRYQDAYLSSPWSIFNVRDGGWISWVGIAAGVAAVAWLSWRMPSKRRALIAGAVAGLVVWTGAALAVAMQPKESMQIPAIELANLRGGQTRLDALRGKPLVVNLWASWCPPCRREMPVLREAQLRYPGVTFVFANQGESAETVHAYLAAERIELDNILLDQRFGLPAAIGSQGLPATLFFDAQGKLIERRLGELSTASLAQRLAAITDAQPTQSRGPVLPIVPSEKMQGR</sequence>
<dbReference type="InterPro" id="IPR013766">
    <property type="entry name" value="Thioredoxin_domain"/>
</dbReference>
<evidence type="ECO:0000256" key="2">
    <source>
        <dbReference type="ARBA" id="ARBA00022748"/>
    </source>
</evidence>
<feature type="transmembrane region" description="Helical" evidence="6">
    <location>
        <begin position="82"/>
        <end position="102"/>
    </location>
</feature>
<dbReference type="RefSeq" id="WP_099916811.1">
    <property type="nucleotide sequence ID" value="NZ_BMHS01000028.1"/>
</dbReference>
<dbReference type="GO" id="GO:0008961">
    <property type="term" value="F:phosphatidylglycerol-prolipoprotein diacylglyceryl transferase activity"/>
    <property type="evidence" value="ECO:0007669"/>
    <property type="project" value="InterPro"/>
</dbReference>
<keyword evidence="3" id="KW-1015">Disulfide bond</keyword>
<dbReference type="GO" id="GO:0015036">
    <property type="term" value="F:disulfide oxidoreductase activity"/>
    <property type="evidence" value="ECO:0007669"/>
    <property type="project" value="UniProtKB-ARBA"/>
</dbReference>
<reference evidence="8 9" key="1">
    <citation type="submission" date="2017-10" db="EMBL/GenBank/DDBJ databases">
        <title>Massilia psychrophilum sp. nov., a novel purple-pigmented bacterium isolated from Tianshan glacier, Xinjiang Municipality, China.</title>
        <authorList>
            <person name="Wang H."/>
        </authorList>
    </citation>
    <scope>NUCLEOTIDE SEQUENCE [LARGE SCALE GENOMIC DNA]</scope>
    <source>
        <strain evidence="8 9">JCM 30813</strain>
    </source>
</reference>
<keyword evidence="6" id="KW-0472">Membrane</keyword>
<keyword evidence="2" id="KW-0201">Cytochrome c-type biogenesis</keyword>
<dbReference type="CDD" id="cd02966">
    <property type="entry name" value="TlpA_like_family"/>
    <property type="match status" value="1"/>
</dbReference>
<evidence type="ECO:0000259" key="7">
    <source>
        <dbReference type="PROSITE" id="PS51352"/>
    </source>
</evidence>
<evidence type="ECO:0000313" key="8">
    <source>
        <dbReference type="EMBL" id="PIL39015.1"/>
    </source>
</evidence>
<dbReference type="Pfam" id="PF01790">
    <property type="entry name" value="LGT"/>
    <property type="match status" value="1"/>
</dbReference>
<evidence type="ECO:0000313" key="9">
    <source>
        <dbReference type="Proteomes" id="UP000228593"/>
    </source>
</evidence>
<keyword evidence="4" id="KW-0676">Redox-active center</keyword>
<dbReference type="Pfam" id="PF08534">
    <property type="entry name" value="Redoxin"/>
    <property type="match status" value="1"/>
</dbReference>
<dbReference type="GO" id="GO:0030313">
    <property type="term" value="C:cell envelope"/>
    <property type="evidence" value="ECO:0007669"/>
    <property type="project" value="UniProtKB-SubCell"/>
</dbReference>
<dbReference type="InterPro" id="IPR017937">
    <property type="entry name" value="Thioredoxin_CS"/>
</dbReference>
<dbReference type="Proteomes" id="UP000228593">
    <property type="component" value="Unassembled WGS sequence"/>
</dbReference>
<dbReference type="GO" id="GO:0017004">
    <property type="term" value="P:cytochrome complex assembly"/>
    <property type="evidence" value="ECO:0007669"/>
    <property type="project" value="UniProtKB-KW"/>
</dbReference>
<comment type="caution">
    <text evidence="8">The sequence shown here is derived from an EMBL/GenBank/DDBJ whole genome shotgun (WGS) entry which is preliminary data.</text>
</comment>
<keyword evidence="6" id="KW-1133">Transmembrane helix</keyword>
<dbReference type="InterPro" id="IPR013740">
    <property type="entry name" value="Redoxin"/>
</dbReference>
<feature type="region of interest" description="Disordered" evidence="5">
    <location>
        <begin position="271"/>
        <end position="290"/>
    </location>
</feature>
<dbReference type="PANTHER" id="PTHR42852:SF6">
    <property type="entry name" value="THIOL:DISULFIDE INTERCHANGE PROTEIN DSBE"/>
    <property type="match status" value="1"/>
</dbReference>
<dbReference type="OrthoDB" id="9811352at2"/>
<dbReference type="GO" id="GO:0042158">
    <property type="term" value="P:lipoprotein biosynthetic process"/>
    <property type="evidence" value="ECO:0007669"/>
    <property type="project" value="InterPro"/>
</dbReference>
<comment type="subcellular location">
    <subcellularLocation>
        <location evidence="1">Cell envelope</location>
    </subcellularLocation>
</comment>
<dbReference type="AlphaFoldDB" id="A0A2G8SYY8"/>
<evidence type="ECO:0000256" key="1">
    <source>
        <dbReference type="ARBA" id="ARBA00004196"/>
    </source>
</evidence>
<feature type="transmembrane region" description="Helical" evidence="6">
    <location>
        <begin position="45"/>
        <end position="61"/>
    </location>
</feature>
<dbReference type="PROSITE" id="PS51352">
    <property type="entry name" value="THIOREDOXIN_2"/>
    <property type="match status" value="1"/>
</dbReference>